<keyword evidence="3" id="KW-1185">Reference proteome</keyword>
<sequence>MKIVKKFPLLVFACLAMWLTGCGESPSEPAAQSIKEEPLGILSVESSGNRMILNVFLKDQFKLQLFEGDVAGPQVWVNSTKSPAPVAIRLEADTLTIGSFKQPFDTTGIQMRTQFPEITPGAKEILIATNEKDGNSVPILLKLVPTTPEEKAKINSGKPISDGNG</sequence>
<feature type="signal peptide" evidence="1">
    <location>
        <begin position="1"/>
        <end position="23"/>
    </location>
</feature>
<dbReference type="AlphaFoldDB" id="A0A8J3DEW3"/>
<dbReference type="Proteomes" id="UP000642829">
    <property type="component" value="Unassembled WGS sequence"/>
</dbReference>
<name>A0A8J3DEW3_9BACT</name>
<dbReference type="RefSeq" id="WP_189517245.1">
    <property type="nucleotide sequence ID" value="NZ_BMXG01000029.1"/>
</dbReference>
<dbReference type="PROSITE" id="PS51257">
    <property type="entry name" value="PROKAR_LIPOPROTEIN"/>
    <property type="match status" value="1"/>
</dbReference>
<reference evidence="2" key="1">
    <citation type="journal article" date="2014" name="Int. J. Syst. Evol. Microbiol.">
        <title>Complete genome sequence of Corynebacterium casei LMG S-19264T (=DSM 44701T), isolated from a smear-ripened cheese.</title>
        <authorList>
            <consortium name="US DOE Joint Genome Institute (JGI-PGF)"/>
            <person name="Walter F."/>
            <person name="Albersmeier A."/>
            <person name="Kalinowski J."/>
            <person name="Ruckert C."/>
        </authorList>
    </citation>
    <scope>NUCLEOTIDE SEQUENCE</scope>
    <source>
        <strain evidence="2">KCTC 12870</strain>
    </source>
</reference>
<evidence type="ECO:0008006" key="4">
    <source>
        <dbReference type="Google" id="ProtNLM"/>
    </source>
</evidence>
<accession>A0A8J3DEW3</accession>
<evidence type="ECO:0000313" key="2">
    <source>
        <dbReference type="EMBL" id="GHC12690.1"/>
    </source>
</evidence>
<comment type="caution">
    <text evidence="2">The sequence shown here is derived from an EMBL/GenBank/DDBJ whole genome shotgun (WGS) entry which is preliminary data.</text>
</comment>
<proteinExistence type="predicted"/>
<feature type="chain" id="PRO_5035260812" description="Lipoprotein" evidence="1">
    <location>
        <begin position="24"/>
        <end position="165"/>
    </location>
</feature>
<dbReference type="EMBL" id="BMXG01000029">
    <property type="protein sequence ID" value="GHC12690.1"/>
    <property type="molecule type" value="Genomic_DNA"/>
</dbReference>
<reference evidence="2" key="2">
    <citation type="submission" date="2020-09" db="EMBL/GenBank/DDBJ databases">
        <authorList>
            <person name="Sun Q."/>
            <person name="Kim S."/>
        </authorList>
    </citation>
    <scope>NUCLEOTIDE SEQUENCE</scope>
    <source>
        <strain evidence="2">KCTC 12870</strain>
    </source>
</reference>
<evidence type="ECO:0000313" key="3">
    <source>
        <dbReference type="Proteomes" id="UP000642829"/>
    </source>
</evidence>
<evidence type="ECO:0000256" key="1">
    <source>
        <dbReference type="SAM" id="SignalP"/>
    </source>
</evidence>
<protein>
    <recommendedName>
        <fullName evidence="4">Lipoprotein</fullName>
    </recommendedName>
</protein>
<organism evidence="2 3">
    <name type="scientific">Cerasicoccus arenae</name>
    <dbReference type="NCBI Taxonomy" id="424488"/>
    <lineage>
        <taxon>Bacteria</taxon>
        <taxon>Pseudomonadati</taxon>
        <taxon>Verrucomicrobiota</taxon>
        <taxon>Opitutia</taxon>
        <taxon>Puniceicoccales</taxon>
        <taxon>Cerasicoccaceae</taxon>
        <taxon>Cerasicoccus</taxon>
    </lineage>
</organism>
<gene>
    <name evidence="2" type="ORF">GCM10007047_32600</name>
</gene>
<keyword evidence="1" id="KW-0732">Signal</keyword>